<dbReference type="InterPro" id="IPR015760">
    <property type="entry name" value="TIF_IF2"/>
</dbReference>
<evidence type="ECO:0000256" key="7">
    <source>
        <dbReference type="NCBIfam" id="TIGR00487"/>
    </source>
</evidence>
<sequence length="485" mass="53090">MPSRSPVVAILGHVDHGKTTLLDYIRKSHIASGEHGGITQKIGAYEVETHIKGYSINKITFIDTPGHEAFSLLRARGANVADIAILIVDARDSLMPQTIESISHIKSANIPFIVAINKIDLEDANPEKIKNDLLKYEVLVEGKGGDVPVTPLSAKTGKGVDDLLETILFIASDKKLQYDKDASPKAYIIETKKDRRGIVLSAIIKDGILTVGDIVYAQEKKARIRSLINDKGQQVSSVSPSTPFELLGFEKTPEVGSTISTTPEQKEAETTTPISSNVDAKFDLAQIMATPKEEKKLSLVIKSDSQGSLEAINAALSKNEHVDILLSAVGDIHKSDVFLAKTTRAIVIGFNVKPDPETKDLSKQEKVIIKTYSVIYELLDELNEVADLLQEKEEQEKSLKGEAKVLALFTIEGEKVFGVKMVKGKITAGDELQLHRNDNLIGKTRLVSLQVRAKKVQEVKKDQESGMVFSPPLDIRVGDMVKCIL</sequence>
<evidence type="ECO:0000313" key="12">
    <source>
        <dbReference type="Proteomes" id="UP000177050"/>
    </source>
</evidence>
<dbReference type="FunFam" id="3.40.50.10050:FF:000001">
    <property type="entry name" value="Translation initiation factor IF-2"/>
    <property type="match status" value="1"/>
</dbReference>
<dbReference type="EMBL" id="MGBR01000001">
    <property type="protein sequence ID" value="OGK73333.1"/>
    <property type="molecule type" value="Genomic_DNA"/>
</dbReference>
<dbReference type="InterPro" id="IPR027417">
    <property type="entry name" value="P-loop_NTPase"/>
</dbReference>
<dbReference type="PANTHER" id="PTHR43381">
    <property type="entry name" value="TRANSLATION INITIATION FACTOR IF-2-RELATED"/>
    <property type="match status" value="1"/>
</dbReference>
<evidence type="ECO:0000256" key="5">
    <source>
        <dbReference type="ARBA" id="ARBA00022917"/>
    </source>
</evidence>
<comment type="similarity">
    <text evidence="1 8">Belongs to the TRAFAC class translation factor GTPase superfamily. Classic translation factor GTPase family. IF-2 subfamily.</text>
</comment>
<evidence type="ECO:0000256" key="8">
    <source>
        <dbReference type="RuleBase" id="RU000644"/>
    </source>
</evidence>
<keyword evidence="5 8" id="KW-0648">Protein biosynthesis</keyword>
<gene>
    <name evidence="11" type="ORF">A3K52_00875</name>
</gene>
<dbReference type="InterPro" id="IPR000795">
    <property type="entry name" value="T_Tr_GTP-bd_dom"/>
</dbReference>
<dbReference type="Pfam" id="PF00009">
    <property type="entry name" value="GTP_EFTU"/>
    <property type="match status" value="1"/>
</dbReference>
<dbReference type="InterPro" id="IPR009000">
    <property type="entry name" value="Transl_B-barrel_sf"/>
</dbReference>
<organism evidence="11 12">
    <name type="scientific">Candidatus Roizmanbacteria bacterium RIFOXYD1_FULL_38_12</name>
    <dbReference type="NCBI Taxonomy" id="1802093"/>
    <lineage>
        <taxon>Bacteria</taxon>
        <taxon>Candidatus Roizmaniibacteriota</taxon>
    </lineage>
</organism>
<evidence type="ECO:0000256" key="4">
    <source>
        <dbReference type="ARBA" id="ARBA00022741"/>
    </source>
</evidence>
<evidence type="ECO:0000313" key="11">
    <source>
        <dbReference type="EMBL" id="OGK73333.1"/>
    </source>
</evidence>
<evidence type="ECO:0000256" key="9">
    <source>
        <dbReference type="SAM" id="Coils"/>
    </source>
</evidence>
<evidence type="ECO:0000256" key="6">
    <source>
        <dbReference type="ARBA" id="ARBA00023134"/>
    </source>
</evidence>
<feature type="domain" description="Tr-type G" evidence="10">
    <location>
        <begin position="3"/>
        <end position="177"/>
    </location>
</feature>
<dbReference type="SUPFAM" id="SSF52156">
    <property type="entry name" value="Initiation factor IF2/eIF5b, domain 3"/>
    <property type="match status" value="1"/>
</dbReference>
<keyword evidence="3 8" id="KW-0396">Initiation factor</keyword>
<keyword evidence="9" id="KW-0175">Coiled coil</keyword>
<dbReference type="AlphaFoldDB" id="A0A1F7KZM8"/>
<evidence type="ECO:0000256" key="3">
    <source>
        <dbReference type="ARBA" id="ARBA00022540"/>
    </source>
</evidence>
<dbReference type="Pfam" id="PF22042">
    <property type="entry name" value="EF-G_D2"/>
    <property type="match status" value="1"/>
</dbReference>
<dbReference type="NCBIfam" id="TIGR00487">
    <property type="entry name" value="IF-2"/>
    <property type="match status" value="1"/>
</dbReference>
<dbReference type="InterPro" id="IPR005225">
    <property type="entry name" value="Small_GTP-bd"/>
</dbReference>
<dbReference type="PRINTS" id="PR00315">
    <property type="entry name" value="ELONGATNFCT"/>
</dbReference>
<keyword evidence="4" id="KW-0547">Nucleotide-binding</keyword>
<dbReference type="GO" id="GO:0005737">
    <property type="term" value="C:cytoplasm"/>
    <property type="evidence" value="ECO:0007669"/>
    <property type="project" value="UniProtKB-UniRule"/>
</dbReference>
<dbReference type="Gene3D" id="3.40.50.300">
    <property type="entry name" value="P-loop containing nucleotide triphosphate hydrolases"/>
    <property type="match status" value="1"/>
</dbReference>
<keyword evidence="6" id="KW-0342">GTP-binding</keyword>
<name>A0A1F7KZM8_9BACT</name>
<dbReference type="NCBIfam" id="TIGR00231">
    <property type="entry name" value="small_GTP"/>
    <property type="match status" value="1"/>
</dbReference>
<dbReference type="InterPro" id="IPR036925">
    <property type="entry name" value="TIF_IF2_dom3_sf"/>
</dbReference>
<proteinExistence type="inferred from homology"/>
<dbReference type="PROSITE" id="PS51722">
    <property type="entry name" value="G_TR_2"/>
    <property type="match status" value="1"/>
</dbReference>
<dbReference type="PANTHER" id="PTHR43381:SF4">
    <property type="entry name" value="EUKARYOTIC TRANSLATION INITIATION FACTOR 5B"/>
    <property type="match status" value="1"/>
</dbReference>
<feature type="coiled-coil region" evidence="9">
    <location>
        <begin position="375"/>
        <end position="402"/>
    </location>
</feature>
<comment type="function">
    <text evidence="8">One of the essential components for the initiation of protein synthesis. Protects formylmethionyl-tRNA from spontaneous hydrolysis and promotes its binding to the 30S ribosomal subunits. Also involved in the hydrolysis of GTP during the formation of the 70S ribosomal complex.</text>
</comment>
<evidence type="ECO:0000256" key="1">
    <source>
        <dbReference type="ARBA" id="ARBA00007733"/>
    </source>
</evidence>
<dbReference type="CDD" id="cd01887">
    <property type="entry name" value="IF2_eIF5B"/>
    <property type="match status" value="1"/>
</dbReference>
<evidence type="ECO:0000256" key="2">
    <source>
        <dbReference type="ARBA" id="ARBA00020675"/>
    </source>
</evidence>
<dbReference type="InterPro" id="IPR053905">
    <property type="entry name" value="EF-G-like_DII"/>
</dbReference>
<dbReference type="Pfam" id="PF11987">
    <property type="entry name" value="IF-2"/>
    <property type="match status" value="1"/>
</dbReference>
<dbReference type="Gene3D" id="3.40.50.10050">
    <property type="entry name" value="Translation initiation factor IF- 2, domain 3"/>
    <property type="match status" value="1"/>
</dbReference>
<protein>
    <recommendedName>
        <fullName evidence="2 7">Translation initiation factor IF-2</fullName>
    </recommendedName>
</protein>
<dbReference type="GO" id="GO:0005525">
    <property type="term" value="F:GTP binding"/>
    <property type="evidence" value="ECO:0007669"/>
    <property type="project" value="UniProtKB-KW"/>
</dbReference>
<evidence type="ECO:0000259" key="10">
    <source>
        <dbReference type="PROSITE" id="PS51722"/>
    </source>
</evidence>
<dbReference type="Proteomes" id="UP000177050">
    <property type="component" value="Unassembled WGS sequence"/>
</dbReference>
<reference evidence="11 12" key="1">
    <citation type="journal article" date="2016" name="Nat. Commun.">
        <title>Thousands of microbial genomes shed light on interconnected biogeochemical processes in an aquifer system.</title>
        <authorList>
            <person name="Anantharaman K."/>
            <person name="Brown C.T."/>
            <person name="Hug L.A."/>
            <person name="Sharon I."/>
            <person name="Castelle C.J."/>
            <person name="Probst A.J."/>
            <person name="Thomas B.C."/>
            <person name="Singh A."/>
            <person name="Wilkins M.J."/>
            <person name="Karaoz U."/>
            <person name="Brodie E.L."/>
            <person name="Williams K.H."/>
            <person name="Hubbard S.S."/>
            <person name="Banfield J.F."/>
        </authorList>
    </citation>
    <scope>NUCLEOTIDE SEQUENCE [LARGE SCALE GENOMIC DNA]</scope>
</reference>
<dbReference type="InterPro" id="IPR023115">
    <property type="entry name" value="TIF_IF2_dom3"/>
</dbReference>
<dbReference type="FunFam" id="3.40.50.300:FF:000019">
    <property type="entry name" value="Translation initiation factor IF-2"/>
    <property type="match status" value="1"/>
</dbReference>
<comment type="caution">
    <text evidence="11">The sequence shown here is derived from an EMBL/GenBank/DDBJ whole genome shotgun (WGS) entry which is preliminary data.</text>
</comment>
<accession>A0A1F7KZM8</accession>
<dbReference type="InterPro" id="IPR000178">
    <property type="entry name" value="TF_IF2_bacterial-like"/>
</dbReference>
<dbReference type="Gene3D" id="2.40.30.10">
    <property type="entry name" value="Translation factors"/>
    <property type="match status" value="2"/>
</dbReference>
<dbReference type="GO" id="GO:0003924">
    <property type="term" value="F:GTPase activity"/>
    <property type="evidence" value="ECO:0007669"/>
    <property type="project" value="InterPro"/>
</dbReference>
<dbReference type="SUPFAM" id="SSF52540">
    <property type="entry name" value="P-loop containing nucleoside triphosphate hydrolases"/>
    <property type="match status" value="1"/>
</dbReference>
<dbReference type="GO" id="GO:0003743">
    <property type="term" value="F:translation initiation factor activity"/>
    <property type="evidence" value="ECO:0007669"/>
    <property type="project" value="UniProtKB-UniRule"/>
</dbReference>
<dbReference type="SUPFAM" id="SSF50447">
    <property type="entry name" value="Translation proteins"/>
    <property type="match status" value="2"/>
</dbReference>